<keyword evidence="2" id="KW-1185">Reference proteome</keyword>
<dbReference type="EMBL" id="SNVJ01000052">
    <property type="protein sequence ID" value="MXP66149.1"/>
    <property type="molecule type" value="Genomic_DNA"/>
</dbReference>
<name>A0A845BRY7_9PROT</name>
<reference evidence="1 2" key="1">
    <citation type="submission" date="2019-03" db="EMBL/GenBank/DDBJ databases">
        <title>Roseomonas sp. a novel Roseomonas species isolated from Sea whip Gorgonian.</title>
        <authorList>
            <person name="Li F."/>
            <person name="Pan X."/>
            <person name="Huang S."/>
            <person name="Li Z."/>
            <person name="Meng B."/>
        </authorList>
    </citation>
    <scope>NUCLEOTIDE SEQUENCE [LARGE SCALE GENOMIC DNA]</scope>
    <source>
        <strain evidence="1 2">M0104</strain>
    </source>
</reference>
<dbReference type="InterPro" id="IPR025048">
    <property type="entry name" value="DUF3987"/>
</dbReference>
<dbReference type="AlphaFoldDB" id="A0A845BRY7"/>
<feature type="non-terminal residue" evidence="1">
    <location>
        <position position="1"/>
    </location>
</feature>
<comment type="caution">
    <text evidence="1">The sequence shown here is derived from an EMBL/GenBank/DDBJ whole genome shotgun (WGS) entry which is preliminary data.</text>
</comment>
<dbReference type="Pfam" id="PF13148">
    <property type="entry name" value="DUF3987"/>
    <property type="match status" value="1"/>
</dbReference>
<sequence>DPEVLLDVLKDIARAAGVEDELIGVEEVASDAGIVSAVAYAPSQVMLLDEIGSLIEATNNGRSALYVQNVKPLLLKLYSSTRTTFKSKSYRDRSQVQIIDQPCVSLLGCSTPESLFSALQSKDIANGLLSRMVLFSAGDHDPLGRPPERCEVPQDLIDWVRTWRAQKPAGAPGHLNERVEPIQVGMTPAAMEIAQRFDAEMHAQKAKARKHGLDALYARATENALKFALIRTCAPLPAKTNSGFELDYESLCVDEDTMLWACHNSRATIDEMSWRVLHEIADTQFEKYLKAVRSAVHTAGPAGLTQSALDRHRATRVPKAIRDDVMEALKRSGEVTLHALKTGERGRPPERFIHKDFLSKAQRKALEDADEAASASNDAPQVILQMQPALPVRHPALRLSVSDGILCEEAG</sequence>
<gene>
    <name evidence="1" type="ORF">E0493_22740</name>
</gene>
<accession>A0A845BRY7</accession>
<dbReference type="Proteomes" id="UP000460715">
    <property type="component" value="Unassembled WGS sequence"/>
</dbReference>
<proteinExistence type="predicted"/>
<dbReference type="RefSeq" id="WP_160939559.1">
    <property type="nucleotide sequence ID" value="NZ_SNVJ01000052.1"/>
</dbReference>
<protein>
    <submittedName>
        <fullName evidence="1">DUF3987 domain-containing protein</fullName>
    </submittedName>
</protein>
<evidence type="ECO:0000313" key="2">
    <source>
        <dbReference type="Proteomes" id="UP000460715"/>
    </source>
</evidence>
<organism evidence="1 2">
    <name type="scientific">Teichococcus coralli</name>
    <dbReference type="NCBI Taxonomy" id="2545983"/>
    <lineage>
        <taxon>Bacteria</taxon>
        <taxon>Pseudomonadati</taxon>
        <taxon>Pseudomonadota</taxon>
        <taxon>Alphaproteobacteria</taxon>
        <taxon>Acetobacterales</taxon>
        <taxon>Roseomonadaceae</taxon>
        <taxon>Roseomonas</taxon>
    </lineage>
</organism>
<evidence type="ECO:0000313" key="1">
    <source>
        <dbReference type="EMBL" id="MXP66149.1"/>
    </source>
</evidence>
<dbReference type="OrthoDB" id="8215052at2"/>